<organism evidence="3 4">
    <name type="scientific">Vibrio ishigakensis</name>
    <dbReference type="NCBI Taxonomy" id="1481914"/>
    <lineage>
        <taxon>Bacteria</taxon>
        <taxon>Pseudomonadati</taxon>
        <taxon>Pseudomonadota</taxon>
        <taxon>Gammaproteobacteria</taxon>
        <taxon>Vibrionales</taxon>
        <taxon>Vibrionaceae</taxon>
        <taxon>Vibrio</taxon>
    </lineage>
</organism>
<dbReference type="PANTHER" id="PTHR44186">
    <property type="match status" value="1"/>
</dbReference>
<reference evidence="3 4" key="2">
    <citation type="submission" date="2015-01" db="EMBL/GenBank/DDBJ databases">
        <authorList>
            <consortium name="NBRP consortium"/>
            <person name="Sawabe T."/>
            <person name="Meirelles P."/>
            <person name="Feng G."/>
            <person name="Sayaka M."/>
            <person name="Hattori M."/>
            <person name="Ohkuma M."/>
        </authorList>
    </citation>
    <scope>NUCLEOTIDE SEQUENCE [LARGE SCALE GENOMIC DNA]</scope>
    <source>
        <strain evidence="3 4">JCM19232</strain>
    </source>
</reference>
<dbReference type="Gene3D" id="1.25.40.10">
    <property type="entry name" value="Tetratricopeptide repeat domain"/>
    <property type="match status" value="2"/>
</dbReference>
<dbReference type="PROSITE" id="PS51257">
    <property type="entry name" value="PROKAR_LIPOPROTEIN"/>
    <property type="match status" value="1"/>
</dbReference>
<evidence type="ECO:0000313" key="3">
    <source>
        <dbReference type="EMBL" id="GAM60281.1"/>
    </source>
</evidence>
<evidence type="ECO:0000313" key="4">
    <source>
        <dbReference type="Proteomes" id="UP000031670"/>
    </source>
</evidence>
<dbReference type="PANTHER" id="PTHR44186:SF1">
    <property type="entry name" value="BARDET-BIEDL SYNDROME 4 PROTEIN"/>
    <property type="match status" value="1"/>
</dbReference>
<dbReference type="Proteomes" id="UP000031670">
    <property type="component" value="Unassembled WGS sequence"/>
</dbReference>
<evidence type="ECO:0000256" key="2">
    <source>
        <dbReference type="ARBA" id="ARBA00022803"/>
    </source>
</evidence>
<sequence length="237" mass="26728">MNRLFRLMAIPLAFASLVGCQSVPEEEELSLQSMLRIGNYHGVIAHYRQRLEIEPDNYEAMEGIAHAYYQVGDVESASFYTHYLCEHDYSNQRVALLMGQVAADTGNDEKALSHYFDSLALGNNSAQVHNLIGISYSRLENFEPATTAFNQARIQGYDEVTIKNNLAVVYLAKSDYRSVVSILAPVSKQYPNNKTINANLALALSKLGRYEDARALLEGEYSDEDIHHILHQVRHEE</sequence>
<dbReference type="SUPFAM" id="SSF81901">
    <property type="entry name" value="HCP-like"/>
    <property type="match status" value="1"/>
</dbReference>
<proteinExistence type="predicted"/>
<dbReference type="InterPro" id="IPR011990">
    <property type="entry name" value="TPR-like_helical_dom_sf"/>
</dbReference>
<protein>
    <submittedName>
        <fullName evidence="3">Flp pilus assembly protein tadD</fullName>
    </submittedName>
</protein>
<comment type="caution">
    <text evidence="3">The sequence shown here is derived from an EMBL/GenBank/DDBJ whole genome shotgun (WGS) entry which is preliminary data.</text>
</comment>
<keyword evidence="2" id="KW-0802">TPR repeat</keyword>
<accession>A0A0B8P235</accession>
<gene>
    <name evidence="3" type="ORF">JCM19232_614</name>
</gene>
<dbReference type="Pfam" id="PF14559">
    <property type="entry name" value="TPR_19"/>
    <property type="match status" value="1"/>
</dbReference>
<name>A0A0B8P235_9VIBR</name>
<dbReference type="EMBL" id="BBSA01000001">
    <property type="protein sequence ID" value="GAM60281.1"/>
    <property type="molecule type" value="Genomic_DNA"/>
</dbReference>
<reference evidence="3 4" key="1">
    <citation type="submission" date="2015-01" db="EMBL/GenBank/DDBJ databases">
        <title>Vibrio sp. C5 JCM 19232 whole genome shotgun sequence.</title>
        <authorList>
            <person name="Sawabe T."/>
            <person name="Meirelles P."/>
            <person name="Feng G."/>
            <person name="Sayaka M."/>
            <person name="Hattori M."/>
            <person name="Ohkuma M."/>
        </authorList>
    </citation>
    <scope>NUCLEOTIDE SEQUENCE [LARGE SCALE GENOMIC DNA]</scope>
    <source>
        <strain evidence="3 4">JCM19232</strain>
    </source>
</reference>
<keyword evidence="1" id="KW-0677">Repeat</keyword>
<evidence type="ECO:0000256" key="1">
    <source>
        <dbReference type="ARBA" id="ARBA00022737"/>
    </source>
</evidence>
<dbReference type="AlphaFoldDB" id="A0A0B8P235"/>